<sequence>MKIYALSIVLTPEGGSAKVLNSASDLSSFSFYQRGTISEFLTFFSGLVAERTQPGERQSFTDVDKQDSEYVFHVYNRGGDERLAAVMVSDKEYPRRPAFSVLTKSIETFSNKVPTSSFSNPSSIDFPDLKEFLANYQDPRNADSIMKLQQELDETKIVMHQTIESVLKRGEKLEDLVARSDALGAQSKRFYVTAKKQNSCCVVM</sequence>
<evidence type="ECO:0000256" key="8">
    <source>
        <dbReference type="ARBA" id="ARBA00023289"/>
    </source>
</evidence>
<dbReference type="CDD" id="cd15867">
    <property type="entry name" value="R-SNARE_YKT6"/>
    <property type="match status" value="1"/>
</dbReference>
<protein>
    <recommendedName>
        <fullName evidence="9">Synaptobrevin homolog YKT6</fullName>
    </recommendedName>
</protein>
<dbReference type="InterPro" id="IPR010908">
    <property type="entry name" value="Longin_dom"/>
</dbReference>
<comment type="subcellular location">
    <subcellularLocation>
        <location evidence="1">Cell membrane</location>
        <topology evidence="1">Lipid-anchor</topology>
        <orientation evidence="1">Cytoplasmic side</orientation>
    </subcellularLocation>
</comment>
<name>A0A286UDW6_9AGAM</name>
<evidence type="ECO:0000256" key="6">
    <source>
        <dbReference type="ARBA" id="ARBA00023139"/>
    </source>
</evidence>
<dbReference type="GO" id="GO:0005794">
    <property type="term" value="C:Golgi apparatus"/>
    <property type="evidence" value="ECO:0007669"/>
    <property type="project" value="TreeGrafter"/>
</dbReference>
<keyword evidence="14" id="KW-1185">Reference proteome</keyword>
<dbReference type="InterPro" id="IPR001388">
    <property type="entry name" value="Synaptobrevin-like"/>
</dbReference>
<dbReference type="OrthoDB" id="27923at2759"/>
<gene>
    <name evidence="13" type="ORF">PNOK_0619500</name>
</gene>
<evidence type="ECO:0000256" key="2">
    <source>
        <dbReference type="ARBA" id="ARBA00008025"/>
    </source>
</evidence>
<feature type="domain" description="Longin" evidence="11">
    <location>
        <begin position="8"/>
        <end position="130"/>
    </location>
</feature>
<keyword evidence="8" id="KW-0636">Prenylation</keyword>
<dbReference type="PANTHER" id="PTHR45806:SF1">
    <property type="entry name" value="SYNAPTOBREVIN HOMOLOG YKT6"/>
    <property type="match status" value="1"/>
</dbReference>
<comment type="similarity">
    <text evidence="2">Belongs to the synaptobrevin family.</text>
</comment>
<reference evidence="13 14" key="1">
    <citation type="journal article" date="2017" name="Mol. Ecol.">
        <title>Comparative and population genomic landscape of Phellinus noxius: A hypervariable fungus causing root rot in trees.</title>
        <authorList>
            <person name="Chung C.L."/>
            <person name="Lee T.J."/>
            <person name="Akiba M."/>
            <person name="Lee H.H."/>
            <person name="Kuo T.H."/>
            <person name="Liu D."/>
            <person name="Ke H.M."/>
            <person name="Yokoi T."/>
            <person name="Roa M.B."/>
            <person name="Lu M.J."/>
            <person name="Chang Y.Y."/>
            <person name="Ann P.J."/>
            <person name="Tsai J.N."/>
            <person name="Chen C.Y."/>
            <person name="Tzean S.S."/>
            <person name="Ota Y."/>
            <person name="Hattori T."/>
            <person name="Sahashi N."/>
            <person name="Liou R.F."/>
            <person name="Kikuchi T."/>
            <person name="Tsai I.J."/>
        </authorList>
    </citation>
    <scope>NUCLEOTIDE SEQUENCE [LARGE SCALE GENOMIC DNA]</scope>
    <source>
        <strain evidence="13 14">FFPRI411160</strain>
    </source>
</reference>
<keyword evidence="3" id="KW-1003">Cell membrane</keyword>
<dbReference type="InParanoid" id="A0A286UDW6"/>
<evidence type="ECO:0000313" key="14">
    <source>
        <dbReference type="Proteomes" id="UP000217199"/>
    </source>
</evidence>
<keyword evidence="7" id="KW-0449">Lipoprotein</keyword>
<keyword evidence="10" id="KW-0175">Coiled coil</keyword>
<dbReference type="InterPro" id="IPR011012">
    <property type="entry name" value="Longin-like_dom_sf"/>
</dbReference>
<dbReference type="Proteomes" id="UP000217199">
    <property type="component" value="Unassembled WGS sequence"/>
</dbReference>
<dbReference type="EMBL" id="NBII01000006">
    <property type="protein sequence ID" value="PAV17709.1"/>
    <property type="molecule type" value="Genomic_DNA"/>
</dbReference>
<dbReference type="AlphaFoldDB" id="A0A286UDW6"/>
<evidence type="ECO:0000256" key="4">
    <source>
        <dbReference type="ARBA" id="ARBA00022481"/>
    </source>
</evidence>
<keyword evidence="6" id="KW-0564">Palmitate</keyword>
<dbReference type="SUPFAM" id="SSF64356">
    <property type="entry name" value="SNARE-like"/>
    <property type="match status" value="1"/>
</dbReference>
<evidence type="ECO:0000256" key="3">
    <source>
        <dbReference type="ARBA" id="ARBA00022475"/>
    </source>
</evidence>
<evidence type="ECO:0000256" key="7">
    <source>
        <dbReference type="ARBA" id="ARBA00023288"/>
    </source>
</evidence>
<dbReference type="Gene3D" id="1.20.5.110">
    <property type="match status" value="1"/>
</dbReference>
<dbReference type="Pfam" id="PF13774">
    <property type="entry name" value="Longin"/>
    <property type="match status" value="1"/>
</dbReference>
<dbReference type="CDD" id="cd14824">
    <property type="entry name" value="Longin"/>
    <property type="match status" value="1"/>
</dbReference>
<dbReference type="Pfam" id="PF00957">
    <property type="entry name" value="Synaptobrevin"/>
    <property type="match status" value="1"/>
</dbReference>
<evidence type="ECO:0000313" key="13">
    <source>
        <dbReference type="EMBL" id="PAV17709.1"/>
    </source>
</evidence>
<dbReference type="SMART" id="SM01270">
    <property type="entry name" value="Longin"/>
    <property type="match status" value="1"/>
</dbReference>
<dbReference type="PRINTS" id="PR00219">
    <property type="entry name" value="SYNAPTOBREVN"/>
</dbReference>
<dbReference type="GO" id="GO:0006888">
    <property type="term" value="P:endoplasmic reticulum to Golgi vesicle-mediated transport"/>
    <property type="evidence" value="ECO:0007669"/>
    <property type="project" value="TreeGrafter"/>
</dbReference>
<evidence type="ECO:0000256" key="5">
    <source>
        <dbReference type="ARBA" id="ARBA00023136"/>
    </source>
</evidence>
<dbReference type="InterPro" id="IPR045848">
    <property type="entry name" value="R-SNARE_YKT6"/>
</dbReference>
<dbReference type="PANTHER" id="PTHR45806">
    <property type="entry name" value="SYNAPTOBREVIN HOMOLOG YKT6"/>
    <property type="match status" value="1"/>
</dbReference>
<dbReference type="FunCoup" id="A0A286UDW6">
    <property type="interactions" value="715"/>
</dbReference>
<evidence type="ECO:0000259" key="12">
    <source>
        <dbReference type="PROSITE" id="PS50892"/>
    </source>
</evidence>
<evidence type="ECO:0000256" key="1">
    <source>
        <dbReference type="ARBA" id="ARBA00004342"/>
    </source>
</evidence>
<dbReference type="Gene3D" id="3.30.450.50">
    <property type="entry name" value="Longin domain"/>
    <property type="match status" value="1"/>
</dbReference>
<dbReference type="GO" id="GO:0005886">
    <property type="term" value="C:plasma membrane"/>
    <property type="evidence" value="ECO:0007669"/>
    <property type="project" value="UniProtKB-SubCell"/>
</dbReference>
<dbReference type="GO" id="GO:0005484">
    <property type="term" value="F:SNAP receptor activity"/>
    <property type="evidence" value="ECO:0007669"/>
    <property type="project" value="TreeGrafter"/>
</dbReference>
<keyword evidence="5" id="KW-0472">Membrane</keyword>
<feature type="domain" description="V-SNARE coiled-coil homology" evidence="12">
    <location>
        <begin position="144"/>
        <end position="204"/>
    </location>
</feature>
<evidence type="ECO:0000259" key="11">
    <source>
        <dbReference type="PROSITE" id="PS50859"/>
    </source>
</evidence>
<dbReference type="InterPro" id="IPR042855">
    <property type="entry name" value="V_SNARE_CC"/>
</dbReference>
<dbReference type="SUPFAM" id="SSF58038">
    <property type="entry name" value="SNARE fusion complex"/>
    <property type="match status" value="1"/>
</dbReference>
<comment type="caution">
    <text evidence="13">The sequence shown here is derived from an EMBL/GenBank/DDBJ whole genome shotgun (WGS) entry which is preliminary data.</text>
</comment>
<evidence type="ECO:0000256" key="10">
    <source>
        <dbReference type="PROSITE-ProRule" id="PRU00290"/>
    </source>
</evidence>
<evidence type="ECO:0000256" key="9">
    <source>
        <dbReference type="ARBA" id="ARBA00026133"/>
    </source>
</evidence>
<dbReference type="STRING" id="2282107.A0A286UDW6"/>
<dbReference type="PROSITE" id="PS50859">
    <property type="entry name" value="LONGIN"/>
    <property type="match status" value="1"/>
</dbReference>
<accession>A0A286UDW6</accession>
<dbReference type="PROSITE" id="PS50892">
    <property type="entry name" value="V_SNARE"/>
    <property type="match status" value="1"/>
</dbReference>
<proteinExistence type="inferred from homology"/>
<keyword evidence="4" id="KW-0488">Methylation</keyword>
<organism evidence="13 14">
    <name type="scientific">Pyrrhoderma noxium</name>
    <dbReference type="NCBI Taxonomy" id="2282107"/>
    <lineage>
        <taxon>Eukaryota</taxon>
        <taxon>Fungi</taxon>
        <taxon>Dikarya</taxon>
        <taxon>Basidiomycota</taxon>
        <taxon>Agaricomycotina</taxon>
        <taxon>Agaricomycetes</taxon>
        <taxon>Hymenochaetales</taxon>
        <taxon>Hymenochaetaceae</taxon>
        <taxon>Pyrrhoderma</taxon>
    </lineage>
</organism>